<feature type="domain" description="Inner membrane protein YgaP-like transmembrane" evidence="2">
    <location>
        <begin position="1"/>
        <end position="69"/>
    </location>
</feature>
<keyword evidence="1" id="KW-0472">Membrane</keyword>
<gene>
    <name evidence="3" type="ORF">CGERO_07260</name>
</gene>
<evidence type="ECO:0000313" key="3">
    <source>
        <dbReference type="EMBL" id="AZA11752.1"/>
    </source>
</evidence>
<keyword evidence="4" id="KW-1185">Reference proteome</keyword>
<keyword evidence="1" id="KW-0812">Transmembrane</keyword>
<feature type="transmembrane region" description="Helical" evidence="1">
    <location>
        <begin position="35"/>
        <end position="61"/>
    </location>
</feature>
<feature type="transmembrane region" description="Helical" evidence="1">
    <location>
        <begin position="12"/>
        <end position="29"/>
    </location>
</feature>
<evidence type="ECO:0000259" key="2">
    <source>
        <dbReference type="Pfam" id="PF11127"/>
    </source>
</evidence>
<dbReference type="KEGG" id="cgk:CGERO_07260"/>
<accession>A0A3G6J1A8</accession>
<dbReference type="AlphaFoldDB" id="A0A3G6J1A8"/>
<proteinExistence type="predicted"/>
<dbReference type="RefSeq" id="WP_123934593.1">
    <property type="nucleotide sequence ID" value="NZ_CP033897.1"/>
</dbReference>
<reference evidence="3 4" key="1">
    <citation type="submission" date="2018-11" db="EMBL/GenBank/DDBJ databases">
        <authorList>
            <person name="Kleinhagauer T."/>
            <person name="Glaeser S.P."/>
            <person name="Spergser J."/>
            <person name="Ruckert C."/>
            <person name="Kaempfer P."/>
            <person name="Busse H.-J."/>
        </authorList>
    </citation>
    <scope>NUCLEOTIDE SEQUENCE [LARGE SCALE GENOMIC DNA]</scope>
    <source>
        <strain evidence="3 4">W8</strain>
    </source>
</reference>
<protein>
    <recommendedName>
        <fullName evidence="2">Inner membrane protein YgaP-like transmembrane domain-containing protein</fullName>
    </recommendedName>
</protein>
<sequence length="69" mass="7017">MKRNENSTDRVLRAGGAVVAGIAAATAFNNDSSTLGVVLGVVTVVLAATAVTGFCPAYTLFGVNTCKRK</sequence>
<dbReference type="Pfam" id="PF11127">
    <property type="entry name" value="YgaP-like_TM"/>
    <property type="match status" value="1"/>
</dbReference>
<evidence type="ECO:0000313" key="4">
    <source>
        <dbReference type="Proteomes" id="UP000271587"/>
    </source>
</evidence>
<organism evidence="3 4">
    <name type="scientific">Corynebacterium gerontici</name>
    <dbReference type="NCBI Taxonomy" id="2079234"/>
    <lineage>
        <taxon>Bacteria</taxon>
        <taxon>Bacillati</taxon>
        <taxon>Actinomycetota</taxon>
        <taxon>Actinomycetes</taxon>
        <taxon>Mycobacteriales</taxon>
        <taxon>Corynebacteriaceae</taxon>
        <taxon>Corynebacterium</taxon>
    </lineage>
</organism>
<dbReference type="Proteomes" id="UP000271587">
    <property type="component" value="Chromosome"/>
</dbReference>
<dbReference type="InterPro" id="IPR021309">
    <property type="entry name" value="YgaP-like_TM"/>
</dbReference>
<evidence type="ECO:0000256" key="1">
    <source>
        <dbReference type="SAM" id="Phobius"/>
    </source>
</evidence>
<name>A0A3G6J1A8_9CORY</name>
<dbReference type="EMBL" id="CP033897">
    <property type="protein sequence ID" value="AZA11752.1"/>
    <property type="molecule type" value="Genomic_DNA"/>
</dbReference>
<keyword evidence="1" id="KW-1133">Transmembrane helix</keyword>